<dbReference type="EMBL" id="CAJVQB010001188">
    <property type="protein sequence ID" value="CAG8524828.1"/>
    <property type="molecule type" value="Genomic_DNA"/>
</dbReference>
<dbReference type="SUPFAM" id="SSF48371">
    <property type="entry name" value="ARM repeat"/>
    <property type="match status" value="1"/>
</dbReference>
<proteinExistence type="predicted"/>
<dbReference type="PANTHER" id="PTHR11139:SF68">
    <property type="entry name" value="DNA-DEPENDENT PROTEIN KINASE CATALYTIC SUBUNIT"/>
    <property type="match status" value="1"/>
</dbReference>
<organism evidence="3 4">
    <name type="scientific">Gigaspora margarita</name>
    <dbReference type="NCBI Taxonomy" id="4874"/>
    <lineage>
        <taxon>Eukaryota</taxon>
        <taxon>Fungi</taxon>
        <taxon>Fungi incertae sedis</taxon>
        <taxon>Mucoromycota</taxon>
        <taxon>Glomeromycotina</taxon>
        <taxon>Glomeromycetes</taxon>
        <taxon>Diversisporales</taxon>
        <taxon>Gigasporaceae</taxon>
        <taxon>Gigaspora</taxon>
    </lineage>
</organism>
<dbReference type="Pfam" id="PF19704">
    <property type="entry name" value="DNAPKcs_CC5"/>
    <property type="match status" value="2"/>
</dbReference>
<dbReference type="InterPro" id="IPR011009">
    <property type="entry name" value="Kinase-like_dom_sf"/>
</dbReference>
<feature type="region of interest" description="Disordered" evidence="1">
    <location>
        <begin position="187"/>
        <end position="208"/>
    </location>
</feature>
<sequence length="1713" mass="198006">MYLRVSKDDIYSEKGEIVQAYFQGRITKAKELTRIIMDFAHKTKSRSENDEYSSESVVEAKLLLRCAAYNALAAAILCTQENTAKNTPVFYRTFLFADNILKGEYVWENIVDLKMKHNFNAESEQPFFKTKLDDFRTRTGGSSKETKKTSSLKYLASQYLSDSSISQTANLDSMIDEITQDLDSSVQIEDSDPTPMEIDEPTQTSSKTRELEIDSFNRNPCMKMIIRVIERLHTEITTPNTYESAPVWMNDLYKKFTKKETHINIRLFIAKIIINIPEAFEKYASIWIRPLMQLIIEGDTYGKGINYFIQDLCAVIIVWSSFETLGSYEDKILIYKLMDFLMRNTCSEDRTVLRNNLQSVKGMFEAWHDIIVVPTQVIHDYFSSSDENPIIAGLQLFGIALTHDKSLFKQDVGIDFGTLTEEKFYWDLTRKLDHEKSSIRSLTAEVCGMALKHLRKYHCSDGKLGYLLNPIMDKVTALYKKLTNRPTELNTFLTCIHHISMHDRPTSEKFIKYAFNVLPRLNSLNVKKILALEVISYCSESDPDLLTNLGKNQLLTLLRHRSDNEQLVALRILNGVLLQGDETLIDYFLDPLIESFKDHPNINCRESFYAILIQLYKKTSIESKVKQKLKIGLLRGLADLDENIQHTLTEFWKEQQELSQDTFTSLKELVGIDYKKPVFDQPLPQSKFDDNFDNIDTSWRVNNTMTPLFVNTQKSNSKPYYKRNFQEGFVRATNKNNAFSLTNDPMNYDIGSQLSTWTLTQSNLLFSPANVPVLGKRKQAVYDDSDDASKSVQSSQQMYQKFRRRFLPTYFGSQQDYYKNLAYTNKKKNEIYNSVRPETVSKQVSMLRQYRVGELPDIEIKHSDIIGPLQALAHRDLDISRILFSTLFISIYDATWDSTIMDVNAQNEYTNSMSQHIQTIFNATTSYFPPLISSCLRICYEIPDLKIDPSAIRKASEISSTESMGITLIEQYLTLFPTQRGSKRTRTTNTGLVAESKQPWIELAHLYKSIDSSDVYKSIYENYIAHNQYTKGKYALNAELIGDYASACEFYLQALSEVEDADDAEVTVWEEGRFECFEKLSKWDDLAETVHLDIDSNLEKLWDQDFQYPYLQYFMHSLFKLVHGQNEDSHRDMFFNFIDHSLSDPERKSFLTSQYPIELALTSITRNDTEQALLYIRKAYDNFLFTWSTLHPLAFSTRYPSKRLDPSNSWDDIITNRHSLLGAMTKLLQGESNFIEVKNHLSMLVYLKSFGSENEDIETQMKNRVTESETYATLAALLDNDENQDISRSLQHRKAHFIVEGYNLLKDTAEQAALHLKISKIFVKFAKFCDYYLRNLESTDGVCIHSCSICFKNIEECSKEASELFPRLLQIISIYDNAQSIFKQMVSSFGPTWKFIRWIPQIAGILDKPIANMFFQYCTISEHYNFDEKSKESEINKSRVQNLKQTIKCEITDTLIAELQRLTDPEIHFGNWVQTIWSLIRSKTETNNQDEEIKESFQRMKSFLLDVQNPQFADRHADNLTKFCGNLELRDDRKPPSITNLLKSYSKWLSDFSSSNCDEEIEIPGQYDGLGIPDPSRHIKIAYFDPKVLVLRSLRKPKRIVIIGTDGKEYPFLVKVVPITGSLGIIEWINDTRPLRSFIENESSDASNIENTQFEHDNWVKKHNGYSNLMRTAPRDDIIKHLRTLHSTLNRTLLKTALYKLAASPEASSFSNS</sequence>
<evidence type="ECO:0000256" key="1">
    <source>
        <dbReference type="SAM" id="MobiDB-lite"/>
    </source>
</evidence>
<evidence type="ECO:0000313" key="3">
    <source>
        <dbReference type="EMBL" id="CAG8524828.1"/>
    </source>
</evidence>
<accession>A0ABM8W4S3</accession>
<dbReference type="Proteomes" id="UP000789901">
    <property type="component" value="Unassembled WGS sequence"/>
</dbReference>
<dbReference type="InterPro" id="IPR050517">
    <property type="entry name" value="DDR_Repair_Kinase"/>
</dbReference>
<dbReference type="InterPro" id="IPR045581">
    <property type="entry name" value="DNAPKcs_CC5"/>
</dbReference>
<keyword evidence="4" id="KW-1185">Reference proteome</keyword>
<reference evidence="3 4" key="1">
    <citation type="submission" date="2021-06" db="EMBL/GenBank/DDBJ databases">
        <authorList>
            <person name="Kallberg Y."/>
            <person name="Tangrot J."/>
            <person name="Rosling A."/>
        </authorList>
    </citation>
    <scope>NUCLEOTIDE SEQUENCE [LARGE SCALE GENOMIC DNA]</scope>
    <source>
        <strain evidence="3 4">120-4 pot B 10/14</strain>
    </source>
</reference>
<evidence type="ECO:0000313" key="4">
    <source>
        <dbReference type="Proteomes" id="UP000789901"/>
    </source>
</evidence>
<dbReference type="Pfam" id="PF08163">
    <property type="entry name" value="DNAPKcs_CC3"/>
    <property type="match status" value="1"/>
</dbReference>
<name>A0ABM8W4S3_GIGMA</name>
<gene>
    <name evidence="3" type="ORF">GMARGA_LOCUS3335</name>
</gene>
<dbReference type="PANTHER" id="PTHR11139">
    <property type="entry name" value="ATAXIA TELANGIECTASIA MUTATED ATM -RELATED"/>
    <property type="match status" value="1"/>
</dbReference>
<comment type="caution">
    <text evidence="3">The sequence shown here is derived from an EMBL/GenBank/DDBJ whole genome shotgun (WGS) entry which is preliminary data.</text>
</comment>
<feature type="domain" description="DNA-dependent protein kinase catalytic subunit CC3" evidence="2">
    <location>
        <begin position="1"/>
        <end position="332"/>
    </location>
</feature>
<evidence type="ECO:0000259" key="2">
    <source>
        <dbReference type="SMART" id="SM01344"/>
    </source>
</evidence>
<dbReference type="InterPro" id="IPR016024">
    <property type="entry name" value="ARM-type_fold"/>
</dbReference>
<feature type="compositionally biased region" description="Acidic residues" evidence="1">
    <location>
        <begin position="189"/>
        <end position="200"/>
    </location>
</feature>
<dbReference type="SMART" id="SM01344">
    <property type="entry name" value="NUC194"/>
    <property type="match status" value="1"/>
</dbReference>
<dbReference type="SUPFAM" id="SSF56112">
    <property type="entry name" value="Protein kinase-like (PK-like)"/>
    <property type="match status" value="1"/>
</dbReference>
<dbReference type="InterPro" id="IPR012582">
    <property type="entry name" value="DNAPKcs_CC3"/>
</dbReference>
<protein>
    <submittedName>
        <fullName evidence="3">39646_t:CDS:1</fullName>
    </submittedName>
</protein>